<evidence type="ECO:0000259" key="8">
    <source>
        <dbReference type="Pfam" id="PF16188"/>
    </source>
</evidence>
<dbReference type="InterPro" id="IPR036005">
    <property type="entry name" value="Creatinase/aminopeptidase-like"/>
</dbReference>
<dbReference type="InterPro" id="IPR000994">
    <property type="entry name" value="Pept_M24"/>
</dbReference>
<evidence type="ECO:0000256" key="3">
    <source>
        <dbReference type="ARBA" id="ARBA00022723"/>
    </source>
</evidence>
<keyword evidence="4" id="KW-0378">Hydrolase</keyword>
<sequence>FTGTSGQAIISISSAYLITNSRYQSQVKEQLDSNWTLIETGGVGGTKDWVEWLVLHAKGNRIGIDARMISHEKAALLNSKLPSLDSKLLYPPRNLIDSIWKDKRASSKAPIHVESYESTGMEATEKLRKLWEWIQQQPPTYTESTPKPSDLQVGTLITALPSVAYLLNLRGSDIPFRPFFHAYLFVGLESAIIFLDSSQVVGETLDYIKSLGVECQDYNEIWSFLRRKSWGEGKLLITPQMSYAISLMLSPHHYTLAPPFVEMMMSVKNDRELIGLRKAHIRDGASFVRFLAWLEIQLSEGNNISEDQAASRLTEFRRGGKHFIGLTYEPISATGPNAALPHYIPRIPTARVIERDTPYLNESGGVYRDGTCNTARTVHFGQPSVEQCEAFTRVLQSHIATDRLVFTEGTSGHRLNDLAYQVLWKDGLKYVHRSKVGPRPSLVIHEGPQNFSGHVLLVPGHTIINEPGYYIEGKWGMRIGSTLAVHRMETKGDVNGSASLRFERLTCVPIQTRMINASMLTKNEKQWVKDHNQRCLERLAPLVEADVWTLRWLKREAECGIRLASG</sequence>
<dbReference type="FunFam" id="3.90.230.10:FF:000007">
    <property type="entry name" value="Xaa-Pro aminopeptidase P"/>
    <property type="match status" value="1"/>
</dbReference>
<evidence type="ECO:0000256" key="2">
    <source>
        <dbReference type="ARBA" id="ARBA00008766"/>
    </source>
</evidence>
<evidence type="ECO:0000313" key="10">
    <source>
        <dbReference type="Proteomes" id="UP000807353"/>
    </source>
</evidence>
<dbReference type="EMBL" id="MU150734">
    <property type="protein sequence ID" value="KAF9455357.1"/>
    <property type="molecule type" value="Genomic_DNA"/>
</dbReference>
<evidence type="ECO:0000256" key="4">
    <source>
        <dbReference type="ARBA" id="ARBA00022801"/>
    </source>
</evidence>
<name>A0A9P5XPM5_9AGAR</name>
<dbReference type="PANTHER" id="PTHR43763:SF17">
    <property type="entry name" value="AMINOPEPTIDASE P, CYTOPLASMIC-RELATED"/>
    <property type="match status" value="1"/>
</dbReference>
<dbReference type="InterPro" id="IPR029149">
    <property type="entry name" value="Creatin/AminoP/Spt16_N"/>
</dbReference>
<dbReference type="PANTHER" id="PTHR43763">
    <property type="entry name" value="XAA-PRO AMINOPEPTIDASE 1"/>
    <property type="match status" value="1"/>
</dbReference>
<keyword evidence="5" id="KW-0464">Manganese</keyword>
<dbReference type="Gene3D" id="3.90.230.10">
    <property type="entry name" value="Creatinase/methionine aminopeptidase superfamily"/>
    <property type="match status" value="1"/>
</dbReference>
<evidence type="ECO:0000313" key="9">
    <source>
        <dbReference type="EMBL" id="KAF9455357.1"/>
    </source>
</evidence>
<evidence type="ECO:0000256" key="5">
    <source>
        <dbReference type="ARBA" id="ARBA00023211"/>
    </source>
</evidence>
<dbReference type="Proteomes" id="UP000807353">
    <property type="component" value="Unassembled WGS sequence"/>
</dbReference>
<feature type="non-terminal residue" evidence="9">
    <location>
        <position position="1"/>
    </location>
</feature>
<protein>
    <submittedName>
        <fullName evidence="9">Peptidase M24, structural domain-containing protein</fullName>
    </submittedName>
</protein>
<comment type="caution">
    <text evidence="9">The sequence shown here is derived from an EMBL/GenBank/DDBJ whole genome shotgun (WGS) entry which is preliminary data.</text>
</comment>
<keyword evidence="3" id="KW-0479">Metal-binding</keyword>
<dbReference type="GO" id="GO:0016787">
    <property type="term" value="F:hydrolase activity"/>
    <property type="evidence" value="ECO:0007669"/>
    <property type="project" value="UniProtKB-KW"/>
</dbReference>
<accession>A0A9P5XPM5</accession>
<dbReference type="AlphaFoldDB" id="A0A9P5XPM5"/>
<dbReference type="Gene3D" id="3.40.350.10">
    <property type="entry name" value="Creatinase/prolidase N-terminal domain"/>
    <property type="match status" value="2"/>
</dbReference>
<keyword evidence="10" id="KW-1185">Reference proteome</keyword>
<dbReference type="Pfam" id="PF16188">
    <property type="entry name" value="Peptidase_M24_C"/>
    <property type="match status" value="1"/>
</dbReference>
<comment type="cofactor">
    <cofactor evidence="1">
        <name>Mn(2+)</name>
        <dbReference type="ChEBI" id="CHEBI:29035"/>
    </cofactor>
</comment>
<dbReference type="InterPro" id="IPR050422">
    <property type="entry name" value="X-Pro_aminopeptidase_P"/>
</dbReference>
<dbReference type="Pfam" id="PF00557">
    <property type="entry name" value="Peptidase_M24"/>
    <property type="match status" value="1"/>
</dbReference>
<comment type="similarity">
    <text evidence="2">Belongs to the peptidase M24B family.</text>
</comment>
<organism evidence="9 10">
    <name type="scientific">Collybia nuda</name>
    <dbReference type="NCBI Taxonomy" id="64659"/>
    <lineage>
        <taxon>Eukaryota</taxon>
        <taxon>Fungi</taxon>
        <taxon>Dikarya</taxon>
        <taxon>Basidiomycota</taxon>
        <taxon>Agaricomycotina</taxon>
        <taxon>Agaricomycetes</taxon>
        <taxon>Agaricomycetidae</taxon>
        <taxon>Agaricales</taxon>
        <taxon>Tricholomatineae</taxon>
        <taxon>Clitocybaceae</taxon>
        <taxon>Collybia</taxon>
    </lineage>
</organism>
<dbReference type="GO" id="GO:0046872">
    <property type="term" value="F:metal ion binding"/>
    <property type="evidence" value="ECO:0007669"/>
    <property type="project" value="UniProtKB-KW"/>
</dbReference>
<dbReference type="GO" id="GO:0005737">
    <property type="term" value="C:cytoplasm"/>
    <property type="evidence" value="ECO:0007669"/>
    <property type="project" value="UniProtKB-ARBA"/>
</dbReference>
<reference evidence="9" key="1">
    <citation type="submission" date="2020-11" db="EMBL/GenBank/DDBJ databases">
        <authorList>
            <consortium name="DOE Joint Genome Institute"/>
            <person name="Ahrendt S."/>
            <person name="Riley R."/>
            <person name="Andreopoulos W."/>
            <person name="Labutti K."/>
            <person name="Pangilinan J."/>
            <person name="Ruiz-Duenas F.J."/>
            <person name="Barrasa J.M."/>
            <person name="Sanchez-Garcia M."/>
            <person name="Camarero S."/>
            <person name="Miyauchi S."/>
            <person name="Serrano A."/>
            <person name="Linde D."/>
            <person name="Babiker R."/>
            <person name="Drula E."/>
            <person name="Ayuso-Fernandez I."/>
            <person name="Pacheco R."/>
            <person name="Padilla G."/>
            <person name="Ferreira P."/>
            <person name="Barriuso J."/>
            <person name="Kellner H."/>
            <person name="Castanera R."/>
            <person name="Alfaro M."/>
            <person name="Ramirez L."/>
            <person name="Pisabarro A.G."/>
            <person name="Kuo A."/>
            <person name="Tritt A."/>
            <person name="Lipzen A."/>
            <person name="He G."/>
            <person name="Yan M."/>
            <person name="Ng V."/>
            <person name="Cullen D."/>
            <person name="Martin F."/>
            <person name="Rosso M.-N."/>
            <person name="Henrissat B."/>
            <person name="Hibbett D."/>
            <person name="Martinez A.T."/>
            <person name="Grigoriev I.V."/>
        </authorList>
    </citation>
    <scope>NUCLEOTIDE SEQUENCE</scope>
    <source>
        <strain evidence="9">CBS 247.69</strain>
    </source>
</reference>
<dbReference type="SUPFAM" id="SSF55920">
    <property type="entry name" value="Creatinase/aminopeptidase"/>
    <property type="match status" value="1"/>
</dbReference>
<evidence type="ECO:0000256" key="1">
    <source>
        <dbReference type="ARBA" id="ARBA00001936"/>
    </source>
</evidence>
<dbReference type="Pfam" id="PF01321">
    <property type="entry name" value="Creatinase_N"/>
    <property type="match status" value="1"/>
</dbReference>
<feature type="domain" description="Peptidase M24" evidence="6">
    <location>
        <begin position="276"/>
        <end position="486"/>
    </location>
</feature>
<dbReference type="OrthoDB" id="9995434at2759"/>
<gene>
    <name evidence="9" type="ORF">BDZ94DRAFT_1370421</name>
</gene>
<dbReference type="InterPro" id="IPR000587">
    <property type="entry name" value="Creatinase_N"/>
</dbReference>
<dbReference type="Pfam" id="PF16189">
    <property type="entry name" value="Creatinase_N_2"/>
    <property type="match status" value="1"/>
</dbReference>
<evidence type="ECO:0000259" key="6">
    <source>
        <dbReference type="Pfam" id="PF00557"/>
    </source>
</evidence>
<feature type="domain" description="Creatinase N-terminal" evidence="7">
    <location>
        <begin position="1"/>
        <end position="83"/>
    </location>
</feature>
<proteinExistence type="inferred from homology"/>
<dbReference type="SUPFAM" id="SSF53092">
    <property type="entry name" value="Creatinase/prolidase N-terminal domain"/>
    <property type="match status" value="1"/>
</dbReference>
<evidence type="ECO:0000259" key="7">
    <source>
        <dbReference type="Pfam" id="PF01321"/>
    </source>
</evidence>
<feature type="domain" description="Peptidase M24 C-terminal" evidence="8">
    <location>
        <begin position="500"/>
        <end position="557"/>
    </location>
</feature>
<dbReference type="InterPro" id="IPR032416">
    <property type="entry name" value="Peptidase_M24_C"/>
</dbReference>